<dbReference type="PROSITE" id="PS50175">
    <property type="entry name" value="ASP_PROT_RETROV"/>
    <property type="match status" value="1"/>
</dbReference>
<dbReference type="SUPFAM" id="SSF53098">
    <property type="entry name" value="Ribonuclease H-like"/>
    <property type="match status" value="1"/>
</dbReference>
<dbReference type="FunFam" id="3.30.70.270:FF:000020">
    <property type="entry name" value="Transposon Tf2-6 polyprotein-like Protein"/>
    <property type="match status" value="1"/>
</dbReference>
<dbReference type="Gene3D" id="2.40.70.10">
    <property type="entry name" value="Acid Proteases"/>
    <property type="match status" value="1"/>
</dbReference>
<dbReference type="InterPro" id="IPR000477">
    <property type="entry name" value="RT_dom"/>
</dbReference>
<dbReference type="GO" id="GO:0004190">
    <property type="term" value="F:aspartic-type endopeptidase activity"/>
    <property type="evidence" value="ECO:0007669"/>
    <property type="project" value="UniProtKB-KW"/>
</dbReference>
<keyword evidence="9" id="KW-0695">RNA-directed DNA polymerase</keyword>
<dbReference type="GO" id="GO:0003677">
    <property type="term" value="F:DNA binding"/>
    <property type="evidence" value="ECO:0007669"/>
    <property type="project" value="UniProtKB-KW"/>
</dbReference>
<keyword evidence="8" id="KW-0378">Hydrolase</keyword>
<dbReference type="InterPro" id="IPR041577">
    <property type="entry name" value="RT_RNaseH_2"/>
</dbReference>
<dbReference type="Gene3D" id="4.10.60.10">
    <property type="entry name" value="Zinc finger, CCHC-type"/>
    <property type="match status" value="1"/>
</dbReference>
<dbReference type="InterPro" id="IPR001995">
    <property type="entry name" value="Peptidase_A2_cat"/>
</dbReference>
<dbReference type="InterPro" id="IPR021109">
    <property type="entry name" value="Peptidase_aspartic_dom_sf"/>
</dbReference>
<dbReference type="InterPro" id="IPR001584">
    <property type="entry name" value="Integrase_cat-core"/>
</dbReference>
<dbReference type="EC" id="2.7.7.49" evidence="1"/>
<dbReference type="Pfam" id="PF00665">
    <property type="entry name" value="rve"/>
    <property type="match status" value="1"/>
</dbReference>
<evidence type="ECO:0000256" key="7">
    <source>
        <dbReference type="ARBA" id="ARBA00022759"/>
    </source>
</evidence>
<dbReference type="InterPro" id="IPR036875">
    <property type="entry name" value="Znf_CCHC_sf"/>
</dbReference>
<dbReference type="GO" id="GO:0042575">
    <property type="term" value="C:DNA polymerase complex"/>
    <property type="evidence" value="ECO:0007669"/>
    <property type="project" value="UniProtKB-ARBA"/>
</dbReference>
<dbReference type="FunFam" id="1.10.340.70:FF:000001">
    <property type="entry name" value="Retrovirus-related Pol polyprotein from transposon gypsy-like Protein"/>
    <property type="match status" value="1"/>
</dbReference>
<evidence type="ECO:0000256" key="11">
    <source>
        <dbReference type="ARBA" id="ARBA00023268"/>
    </source>
</evidence>
<dbReference type="PROSITE" id="PS50878">
    <property type="entry name" value="RT_POL"/>
    <property type="match status" value="1"/>
</dbReference>
<dbReference type="Proteomes" id="UP000046392">
    <property type="component" value="Unplaced"/>
</dbReference>
<dbReference type="SUPFAM" id="SSF50630">
    <property type="entry name" value="Acid proteases"/>
    <property type="match status" value="1"/>
</dbReference>
<keyword evidence="2" id="KW-0645">Protease</keyword>
<dbReference type="GO" id="GO:0015074">
    <property type="term" value="P:DNA integration"/>
    <property type="evidence" value="ECO:0007669"/>
    <property type="project" value="InterPro"/>
</dbReference>
<evidence type="ECO:0000259" key="13">
    <source>
        <dbReference type="PROSITE" id="PS50175"/>
    </source>
</evidence>
<evidence type="ECO:0000259" key="15">
    <source>
        <dbReference type="PROSITE" id="PS50994"/>
    </source>
</evidence>
<feature type="region of interest" description="Disordered" evidence="12">
    <location>
        <begin position="1217"/>
        <end position="1252"/>
    </location>
</feature>
<organism evidence="16 17">
    <name type="scientific">Strongyloides papillosus</name>
    <name type="common">Intestinal threadworm</name>
    <dbReference type="NCBI Taxonomy" id="174720"/>
    <lineage>
        <taxon>Eukaryota</taxon>
        <taxon>Metazoa</taxon>
        <taxon>Ecdysozoa</taxon>
        <taxon>Nematoda</taxon>
        <taxon>Chromadorea</taxon>
        <taxon>Rhabditida</taxon>
        <taxon>Tylenchina</taxon>
        <taxon>Panagrolaimomorpha</taxon>
        <taxon>Strongyloidoidea</taxon>
        <taxon>Strongyloididae</taxon>
        <taxon>Strongyloides</taxon>
    </lineage>
</organism>
<dbReference type="SMART" id="SM00343">
    <property type="entry name" value="ZnF_C2HC"/>
    <property type="match status" value="2"/>
</dbReference>
<dbReference type="CDD" id="cd01647">
    <property type="entry name" value="RT_LTR"/>
    <property type="match status" value="1"/>
</dbReference>
<accession>A0A0N5C173</accession>
<dbReference type="GO" id="GO:0008270">
    <property type="term" value="F:zinc ion binding"/>
    <property type="evidence" value="ECO:0007669"/>
    <property type="project" value="InterPro"/>
</dbReference>
<evidence type="ECO:0000256" key="10">
    <source>
        <dbReference type="ARBA" id="ARBA00023125"/>
    </source>
</evidence>
<dbReference type="GO" id="GO:0004519">
    <property type="term" value="F:endonuclease activity"/>
    <property type="evidence" value="ECO:0007669"/>
    <property type="project" value="UniProtKB-KW"/>
</dbReference>
<dbReference type="AlphaFoldDB" id="A0A0N5C173"/>
<dbReference type="SUPFAM" id="SSF56672">
    <property type="entry name" value="DNA/RNA polymerases"/>
    <property type="match status" value="1"/>
</dbReference>
<evidence type="ECO:0000256" key="2">
    <source>
        <dbReference type="ARBA" id="ARBA00022670"/>
    </source>
</evidence>
<evidence type="ECO:0000256" key="3">
    <source>
        <dbReference type="ARBA" id="ARBA00022679"/>
    </source>
</evidence>
<keyword evidence="16" id="KW-1185">Reference proteome</keyword>
<dbReference type="WBParaSite" id="SPAL_0001175100.1">
    <property type="protein sequence ID" value="SPAL_0001175100.1"/>
    <property type="gene ID" value="SPAL_0001175100"/>
</dbReference>
<keyword evidence="4" id="KW-0548">Nucleotidyltransferase</keyword>
<keyword evidence="7" id="KW-0255">Endonuclease</keyword>
<dbReference type="FunFam" id="3.10.20.370:FF:000001">
    <property type="entry name" value="Retrovirus-related Pol polyprotein from transposon 17.6-like protein"/>
    <property type="match status" value="1"/>
</dbReference>
<feature type="compositionally biased region" description="Polar residues" evidence="12">
    <location>
        <begin position="1241"/>
        <end position="1252"/>
    </location>
</feature>
<keyword evidence="5" id="KW-0540">Nuclease</keyword>
<protein>
    <recommendedName>
        <fullName evidence="1">RNA-directed DNA polymerase</fullName>
        <ecNumber evidence="1">2.7.7.49</ecNumber>
    </recommendedName>
</protein>
<evidence type="ECO:0000256" key="9">
    <source>
        <dbReference type="ARBA" id="ARBA00022918"/>
    </source>
</evidence>
<dbReference type="Pfam" id="PF00078">
    <property type="entry name" value="RVT_1"/>
    <property type="match status" value="1"/>
</dbReference>
<dbReference type="Gene3D" id="3.30.420.10">
    <property type="entry name" value="Ribonuclease H-like superfamily/Ribonuclease H"/>
    <property type="match status" value="1"/>
</dbReference>
<feature type="domain" description="Reverse transcriptase" evidence="14">
    <location>
        <begin position="448"/>
        <end position="626"/>
    </location>
</feature>
<evidence type="ECO:0000313" key="17">
    <source>
        <dbReference type="WBParaSite" id="SPAL_0001175100.1"/>
    </source>
</evidence>
<dbReference type="SUPFAM" id="SSF57756">
    <property type="entry name" value="Retrovirus zinc finger-like domains"/>
    <property type="match status" value="1"/>
</dbReference>
<dbReference type="GO" id="GO:0003964">
    <property type="term" value="F:RNA-directed DNA polymerase activity"/>
    <property type="evidence" value="ECO:0007669"/>
    <property type="project" value="UniProtKB-KW"/>
</dbReference>
<dbReference type="GO" id="GO:0006508">
    <property type="term" value="P:proteolysis"/>
    <property type="evidence" value="ECO:0007669"/>
    <property type="project" value="UniProtKB-KW"/>
</dbReference>
<feature type="domain" description="Peptidase A2" evidence="13">
    <location>
        <begin position="282"/>
        <end position="315"/>
    </location>
</feature>
<dbReference type="PROSITE" id="PS50994">
    <property type="entry name" value="INTEGRASE"/>
    <property type="match status" value="1"/>
</dbReference>
<keyword evidence="11" id="KW-0511">Multifunctional enzyme</keyword>
<dbReference type="Gene3D" id="3.10.10.10">
    <property type="entry name" value="HIV Type 1 Reverse Transcriptase, subunit A, domain 1"/>
    <property type="match status" value="1"/>
</dbReference>
<evidence type="ECO:0000256" key="5">
    <source>
        <dbReference type="ARBA" id="ARBA00022722"/>
    </source>
</evidence>
<dbReference type="InterPro" id="IPR041588">
    <property type="entry name" value="Integrase_H2C2"/>
</dbReference>
<keyword evidence="10" id="KW-0238">DNA-binding</keyword>
<evidence type="ECO:0000313" key="16">
    <source>
        <dbReference type="Proteomes" id="UP000046392"/>
    </source>
</evidence>
<evidence type="ECO:0000256" key="4">
    <source>
        <dbReference type="ARBA" id="ARBA00022695"/>
    </source>
</evidence>
<dbReference type="InterPro" id="IPR050951">
    <property type="entry name" value="Retrovirus_Pol_polyprotein"/>
</dbReference>
<dbReference type="Pfam" id="PF17921">
    <property type="entry name" value="Integrase_H2C2"/>
    <property type="match status" value="1"/>
</dbReference>
<keyword evidence="6" id="KW-0064">Aspartyl protease</keyword>
<dbReference type="STRING" id="174720.A0A0N5C173"/>
<keyword evidence="3" id="KW-0808">Transferase</keyword>
<evidence type="ECO:0000256" key="6">
    <source>
        <dbReference type="ARBA" id="ARBA00022750"/>
    </source>
</evidence>
<dbReference type="Gene3D" id="1.10.340.70">
    <property type="match status" value="1"/>
</dbReference>
<dbReference type="InterPro" id="IPR043128">
    <property type="entry name" value="Rev_trsase/Diguanyl_cyclase"/>
</dbReference>
<proteinExistence type="predicted"/>
<evidence type="ECO:0000259" key="14">
    <source>
        <dbReference type="PROSITE" id="PS50878"/>
    </source>
</evidence>
<sequence length="1252" mass="142843">MGDKLASIVQGIGEFCPAKEKVEDWLERLDVALEMGSVIEARQRRLILIRDLGAKAFSEVKAKLAPKLLKDVEEKEIRSVMVEIYSKEKTSPIVGLIELLNLKQGEESLRDFALKIRKNARDCSLEEWGKGKEQFLSLIFLNGLKDELIKRSLMASNDLSLDKLIELGRSHEIIHPKVSVVAFVKNEKKNQFKCNCCGKFGHTKDRCRLRDRECNSCGKKGHLRFMCRASKKKGSMGNVDIEYESESEIEDNGEMYQLDEVKSEKCSKSAGFVPLTIWGKTFLFKLDTGADKSIVSRKVWEELGKPQLSPVKGDGNLYDVNGKKLEILGSFSCMVAIKNVEYRVNLRVFERDKCLIGKDIIMAAKLDLNSLFYEIDNMDSVGEFSADEQTKWFILKYPKLFDLNRNDGSKLTAKLILKKDYVPKFCPPRRHPYALRDSVNDELKRMIDMKIIKPVPTSKWSSPICAVLKPDGSVRICGDYSRTVNPQLDIEQFPIPSLYESLDNISNCKVYGKIDLKNAFNQLHMDKESSEILTLSTPLGLMAVLRLQPGVASAPAIFQNAMQSRLSLVKQCSCYFDDIIVGSDSKSNLVKKIDEVLSILDDMGVVVNPKKLELFKDEVLFLGHVISAQGRRPSPDKIQGILNLKTPKSAAEVHTFIGKCLHYADYIKDASLKARPLYSLIKKGVKFRWTEIENKAFMLLKKELENITTLTLFDERKIVVLACDASEFGLGSVLLLREKEDKKERPFAHASRTFSASQRNWSQLDKEAAAIIFGVTKFQDFLLGRKFILQTDSKPLTYLFGDKMGLPITALKRVDRWSIIMQRFTYSIEYINTTKFSKVDCLSRLPADEILPDDVEILNVQESIMADVPLDLGRIKKAQDDDKIVSTVSQLVLTNFPEYVKDPEVKEYKKYQFELNVIKGVLFRNNSVVIPDSLREEVLKLLHHGHFGSSKIKMLARSYVFWPGYSNDIEVMTRACKVCQEYGDTKTNEDLHAWEKAPSPWYRIHIDFAGPFLGSMWLLVVCAMSKFPHVFRLNKTESSDVIRCLKELFALHGNPVQLVSDNGRNFVSSQMSAFLLSQKISHIRTPAFHPMSNGECERFVRTFKRSMNKLIESHSVEDAVVIFLQQFRITPNKFNKISPCEAMFKRRIRTRLNCLVEEPFDSIVNKRFETSYKEGEEVYTRDYKNNARTWEPAVIESQHGPNLYFLKTASVPKKLAHTSQIKPDAKKSIQVTADNSKIRSVRSTRNVQPKYK</sequence>
<dbReference type="InterPro" id="IPR043502">
    <property type="entry name" value="DNA/RNA_pol_sf"/>
</dbReference>
<dbReference type="GO" id="GO:0019899">
    <property type="term" value="F:enzyme binding"/>
    <property type="evidence" value="ECO:0007669"/>
    <property type="project" value="UniProtKB-ARBA"/>
</dbReference>
<dbReference type="InterPro" id="IPR036397">
    <property type="entry name" value="RNaseH_sf"/>
</dbReference>
<feature type="domain" description="Integrase catalytic" evidence="15">
    <location>
        <begin position="996"/>
        <end position="1167"/>
    </location>
</feature>
<evidence type="ECO:0000256" key="1">
    <source>
        <dbReference type="ARBA" id="ARBA00012493"/>
    </source>
</evidence>
<evidence type="ECO:0000256" key="8">
    <source>
        <dbReference type="ARBA" id="ARBA00022801"/>
    </source>
</evidence>
<evidence type="ECO:0000256" key="12">
    <source>
        <dbReference type="SAM" id="MobiDB-lite"/>
    </source>
</evidence>
<dbReference type="CDD" id="cd09274">
    <property type="entry name" value="RNase_HI_RT_Ty3"/>
    <property type="match status" value="1"/>
</dbReference>
<reference evidence="17" key="1">
    <citation type="submission" date="2017-02" db="UniProtKB">
        <authorList>
            <consortium name="WormBaseParasite"/>
        </authorList>
    </citation>
    <scope>IDENTIFICATION</scope>
</reference>
<dbReference type="PANTHER" id="PTHR37984">
    <property type="entry name" value="PROTEIN CBG26694"/>
    <property type="match status" value="1"/>
</dbReference>
<name>A0A0N5C173_STREA</name>
<dbReference type="InterPro" id="IPR012337">
    <property type="entry name" value="RNaseH-like_sf"/>
</dbReference>
<dbReference type="InterPro" id="IPR001878">
    <property type="entry name" value="Znf_CCHC"/>
</dbReference>
<dbReference type="PANTHER" id="PTHR37984:SF5">
    <property type="entry name" value="PROTEIN NYNRIN-LIKE"/>
    <property type="match status" value="1"/>
</dbReference>
<dbReference type="Gene3D" id="3.30.70.270">
    <property type="match status" value="2"/>
</dbReference>
<dbReference type="Pfam" id="PF17919">
    <property type="entry name" value="RT_RNaseH_2"/>
    <property type="match status" value="1"/>
</dbReference>